<evidence type="ECO:0000313" key="2">
    <source>
        <dbReference type="Proteomes" id="UP000608154"/>
    </source>
</evidence>
<name>A0A916TV11_9SPHN</name>
<reference evidence="1" key="2">
    <citation type="submission" date="2020-09" db="EMBL/GenBank/DDBJ databases">
        <authorList>
            <person name="Sun Q."/>
            <person name="Zhou Y."/>
        </authorList>
    </citation>
    <scope>NUCLEOTIDE SEQUENCE</scope>
    <source>
        <strain evidence="1">CGMCC 1.15095</strain>
    </source>
</reference>
<evidence type="ECO:0000313" key="1">
    <source>
        <dbReference type="EMBL" id="GGC11326.1"/>
    </source>
</evidence>
<dbReference type="Proteomes" id="UP000608154">
    <property type="component" value="Unassembled WGS sequence"/>
</dbReference>
<proteinExistence type="predicted"/>
<sequence>MPLVANLATCFVAFDIAKIARTHTLQLRRGETLRLLQEQDMTIIERTVGLAAALGTSALAFALTLA</sequence>
<organism evidence="1 2">
    <name type="scientific">Novosphingobium endophyticum</name>
    <dbReference type="NCBI Taxonomy" id="1955250"/>
    <lineage>
        <taxon>Bacteria</taxon>
        <taxon>Pseudomonadati</taxon>
        <taxon>Pseudomonadota</taxon>
        <taxon>Alphaproteobacteria</taxon>
        <taxon>Sphingomonadales</taxon>
        <taxon>Sphingomonadaceae</taxon>
        <taxon>Novosphingobium</taxon>
    </lineage>
</organism>
<dbReference type="EMBL" id="BMHK01000029">
    <property type="protein sequence ID" value="GGC11326.1"/>
    <property type="molecule type" value="Genomic_DNA"/>
</dbReference>
<accession>A0A916TV11</accession>
<reference evidence="1" key="1">
    <citation type="journal article" date="2014" name="Int. J. Syst. Evol. Microbiol.">
        <title>Complete genome sequence of Corynebacterium casei LMG S-19264T (=DSM 44701T), isolated from a smear-ripened cheese.</title>
        <authorList>
            <consortium name="US DOE Joint Genome Institute (JGI-PGF)"/>
            <person name="Walter F."/>
            <person name="Albersmeier A."/>
            <person name="Kalinowski J."/>
            <person name="Ruckert C."/>
        </authorList>
    </citation>
    <scope>NUCLEOTIDE SEQUENCE</scope>
    <source>
        <strain evidence="1">CGMCC 1.15095</strain>
    </source>
</reference>
<keyword evidence="2" id="KW-1185">Reference proteome</keyword>
<protein>
    <submittedName>
        <fullName evidence="1">Uncharacterized protein</fullName>
    </submittedName>
</protein>
<comment type="caution">
    <text evidence="1">The sequence shown here is derived from an EMBL/GenBank/DDBJ whole genome shotgun (WGS) entry which is preliminary data.</text>
</comment>
<dbReference type="AlphaFoldDB" id="A0A916TV11"/>
<gene>
    <name evidence="1" type="ORF">GCM10011494_32610</name>
</gene>